<comment type="caution">
    <text evidence="1">The sequence shown here is derived from an EMBL/GenBank/DDBJ whole genome shotgun (WGS) entry which is preliminary data.</text>
</comment>
<dbReference type="EMBL" id="JANBUP010004065">
    <property type="protein sequence ID" value="KAJ2794959.1"/>
    <property type="molecule type" value="Genomic_DNA"/>
</dbReference>
<feature type="non-terminal residue" evidence="1">
    <location>
        <position position="275"/>
    </location>
</feature>
<protein>
    <submittedName>
        <fullName evidence="1">RNA-splicing factor</fullName>
        <ecNumber evidence="1">2.3.1.258</ecNumber>
    </submittedName>
</protein>
<gene>
    <name evidence="1" type="primary">CWC24</name>
    <name evidence="1" type="ORF">H4S07_006615</name>
</gene>
<dbReference type="EC" id="2.3.1.258" evidence="1"/>
<evidence type="ECO:0000313" key="1">
    <source>
        <dbReference type="EMBL" id="KAJ2794959.1"/>
    </source>
</evidence>
<keyword evidence="1" id="KW-0808">Transferase</keyword>
<proteinExistence type="predicted"/>
<sequence length="275" mass="29762">MADVPDKELPLPLFKKSKRRGANLRKRPIDSGIGDVVDGSDTEEVTSVSKGSSATGARAPKQSKQSRDTAPGGSDGSSQDAEPSAPQTVDGSVAPDTHNVTYHYKAAMDSTRSVEYDAPNATSPGLINPTDTINVAAVTDGETLYKGKKGYSSRIQVRDGSRKAGPFRAPSNVRATSVFDYQPNLCKDYKETGYCGYGDSCIFLHDRSTTKTGWQLEKEFEEAQQGVQRDNPKLWQVESDSDNDASSRKAGRKKASAEELPFACLVCRKPFTKPV</sequence>
<keyword evidence="1" id="KW-0012">Acyltransferase</keyword>
<reference evidence="1" key="1">
    <citation type="submission" date="2022-07" db="EMBL/GenBank/DDBJ databases">
        <title>Phylogenomic reconstructions and comparative analyses of Kickxellomycotina fungi.</title>
        <authorList>
            <person name="Reynolds N.K."/>
            <person name="Stajich J.E."/>
            <person name="Barry K."/>
            <person name="Grigoriev I.V."/>
            <person name="Crous P."/>
            <person name="Smith M.E."/>
        </authorList>
    </citation>
    <scope>NUCLEOTIDE SEQUENCE</scope>
    <source>
        <strain evidence="1">CBS 102833</strain>
    </source>
</reference>
<evidence type="ECO:0000313" key="2">
    <source>
        <dbReference type="Proteomes" id="UP001140096"/>
    </source>
</evidence>
<organism evidence="1 2">
    <name type="scientific">Coemansia furcata</name>
    <dbReference type="NCBI Taxonomy" id="417177"/>
    <lineage>
        <taxon>Eukaryota</taxon>
        <taxon>Fungi</taxon>
        <taxon>Fungi incertae sedis</taxon>
        <taxon>Zoopagomycota</taxon>
        <taxon>Kickxellomycotina</taxon>
        <taxon>Kickxellomycetes</taxon>
        <taxon>Kickxellales</taxon>
        <taxon>Kickxellaceae</taxon>
        <taxon>Coemansia</taxon>
    </lineage>
</organism>
<name>A0ACC1KUQ6_9FUNG</name>
<accession>A0ACC1KUQ6</accession>
<dbReference type="Proteomes" id="UP001140096">
    <property type="component" value="Unassembled WGS sequence"/>
</dbReference>
<keyword evidence="2" id="KW-1185">Reference proteome</keyword>